<dbReference type="Pfam" id="PF10003">
    <property type="entry name" value="DUF2244"/>
    <property type="match status" value="1"/>
</dbReference>
<dbReference type="PIRSF" id="PIRSF032162">
    <property type="entry name" value="UCP032162_imp"/>
    <property type="match status" value="1"/>
</dbReference>
<reference evidence="2 3" key="1">
    <citation type="submission" date="2020-08" db="EMBL/GenBank/DDBJ databases">
        <title>Genome sequence of Rhizobiales bacterium strain IZ6.</title>
        <authorList>
            <person name="Nakai R."/>
            <person name="Naganuma T."/>
        </authorList>
    </citation>
    <scope>NUCLEOTIDE SEQUENCE [LARGE SCALE GENOMIC DNA]</scope>
    <source>
        <strain evidence="2 3">IZ6</strain>
    </source>
</reference>
<evidence type="ECO:0000256" key="1">
    <source>
        <dbReference type="SAM" id="Phobius"/>
    </source>
</evidence>
<gene>
    <name evidence="2" type="ORF">IZ6_31530</name>
</gene>
<organism evidence="2 3">
    <name type="scientific">Terrihabitans soli</name>
    <dbReference type="NCBI Taxonomy" id="708113"/>
    <lineage>
        <taxon>Bacteria</taxon>
        <taxon>Pseudomonadati</taxon>
        <taxon>Pseudomonadota</taxon>
        <taxon>Alphaproteobacteria</taxon>
        <taxon>Hyphomicrobiales</taxon>
        <taxon>Terrihabitans</taxon>
    </lineage>
</organism>
<name>A0A6S6R0B1_9HYPH</name>
<dbReference type="RefSeq" id="WP_222875986.1">
    <property type="nucleotide sequence ID" value="NZ_AP023361.1"/>
</dbReference>
<evidence type="ECO:0000313" key="3">
    <source>
        <dbReference type="Proteomes" id="UP000515317"/>
    </source>
</evidence>
<dbReference type="InterPro" id="IPR019253">
    <property type="entry name" value="DUF2244_TM"/>
</dbReference>
<dbReference type="InterPro" id="IPR016990">
    <property type="entry name" value="UCP032162_TM"/>
</dbReference>
<keyword evidence="1" id="KW-1133">Transmembrane helix</keyword>
<protein>
    <submittedName>
        <fullName evidence="2">Membrane protein</fullName>
    </submittedName>
</protein>
<keyword evidence="1" id="KW-0812">Transmembrane</keyword>
<dbReference type="AlphaFoldDB" id="A0A6S6R0B1"/>
<keyword evidence="1" id="KW-0472">Membrane</keyword>
<feature type="transmembrane region" description="Helical" evidence="1">
    <location>
        <begin position="53"/>
        <end position="72"/>
    </location>
</feature>
<dbReference type="EMBL" id="AP023361">
    <property type="protein sequence ID" value="BCJ92418.1"/>
    <property type="molecule type" value="Genomic_DNA"/>
</dbReference>
<sequence>MADTHPASALLYSAVLRPHRSLGPRGFRILMICVSTISLVASLPFFIVGAWPVVGFFGLDVLLLYWAFQWSYRTARAREEVKVTPLELTVRKISHWGQASEHSFNPAWVRLHREEDEEFGLLRLAIAERQKLVDVGGFLAPVERAEFAQDFGHALAEAKRGPRFS</sequence>
<accession>A0A6S6R0B1</accession>
<evidence type="ECO:0000313" key="2">
    <source>
        <dbReference type="EMBL" id="BCJ92418.1"/>
    </source>
</evidence>
<dbReference type="KEGG" id="tso:IZ6_31530"/>
<proteinExistence type="predicted"/>
<keyword evidence="3" id="KW-1185">Reference proteome</keyword>
<dbReference type="Proteomes" id="UP000515317">
    <property type="component" value="Chromosome"/>
</dbReference>